<keyword evidence="6" id="KW-1185">Reference proteome</keyword>
<keyword evidence="1" id="KW-0805">Transcription regulation</keyword>
<keyword evidence="3" id="KW-0804">Transcription</keyword>
<dbReference type="CDD" id="cd07377">
    <property type="entry name" value="WHTH_GntR"/>
    <property type="match status" value="1"/>
</dbReference>
<evidence type="ECO:0000313" key="5">
    <source>
        <dbReference type="EMBL" id="MDH4571601.1"/>
    </source>
</evidence>
<feature type="domain" description="HTH gntR-type" evidence="4">
    <location>
        <begin position="65"/>
        <end position="133"/>
    </location>
</feature>
<dbReference type="SMART" id="SM00895">
    <property type="entry name" value="FCD"/>
    <property type="match status" value="1"/>
</dbReference>
<proteinExistence type="predicted"/>
<dbReference type="Proteomes" id="UP001162135">
    <property type="component" value="Unassembled WGS sequence"/>
</dbReference>
<evidence type="ECO:0000256" key="1">
    <source>
        <dbReference type="ARBA" id="ARBA00023015"/>
    </source>
</evidence>
<dbReference type="InterPro" id="IPR036388">
    <property type="entry name" value="WH-like_DNA-bd_sf"/>
</dbReference>
<dbReference type="InterPro" id="IPR008920">
    <property type="entry name" value="TF_FadR/GntR_C"/>
</dbReference>
<dbReference type="SUPFAM" id="SSF46785">
    <property type="entry name" value="Winged helix' DNA-binding domain"/>
    <property type="match status" value="1"/>
</dbReference>
<dbReference type="PANTHER" id="PTHR43537">
    <property type="entry name" value="TRANSCRIPTIONAL REGULATOR, GNTR FAMILY"/>
    <property type="match status" value="1"/>
</dbReference>
<dbReference type="Pfam" id="PF00392">
    <property type="entry name" value="GntR"/>
    <property type="match status" value="1"/>
</dbReference>
<dbReference type="PANTHER" id="PTHR43537:SF5">
    <property type="entry name" value="UXU OPERON TRANSCRIPTIONAL REGULATOR"/>
    <property type="match status" value="1"/>
</dbReference>
<dbReference type="Gene3D" id="1.20.120.530">
    <property type="entry name" value="GntR ligand-binding domain-like"/>
    <property type="match status" value="1"/>
</dbReference>
<dbReference type="PRINTS" id="PR00035">
    <property type="entry name" value="HTHGNTR"/>
</dbReference>
<dbReference type="EMBL" id="PGFS01000001">
    <property type="protein sequence ID" value="MDH4571601.1"/>
    <property type="molecule type" value="Genomic_DNA"/>
</dbReference>
<gene>
    <name evidence="5" type="ORF">CUR86_03395</name>
</gene>
<dbReference type="SMART" id="SM00345">
    <property type="entry name" value="HTH_GNTR"/>
    <property type="match status" value="1"/>
</dbReference>
<dbReference type="PROSITE" id="PS50949">
    <property type="entry name" value="HTH_GNTR"/>
    <property type="match status" value="1"/>
</dbReference>
<dbReference type="SUPFAM" id="SSF48008">
    <property type="entry name" value="GntR ligand-binding domain-like"/>
    <property type="match status" value="1"/>
</dbReference>
<accession>A0ABT6I1T1</accession>
<name>A0ABT6I1T1_9GAMM</name>
<reference evidence="5" key="1">
    <citation type="journal article" date="2015" name="Antonie Van Leeuwenhoek">
        <title>Comparative 16S rRNA signatures and multilocus sequence analysis for the genus Salinicola and description of Salinicola acroporae sp. nov., isolated from coral Acropora digitifera.</title>
        <authorList>
            <person name="Lepcha R.T."/>
            <person name="Poddar A."/>
            <person name="Schumann P."/>
            <person name="Das S.K."/>
        </authorList>
    </citation>
    <scope>NUCLEOTIDE SEQUENCE</scope>
    <source>
        <strain evidence="5">S4-41</strain>
    </source>
</reference>
<evidence type="ECO:0000256" key="2">
    <source>
        <dbReference type="ARBA" id="ARBA00023125"/>
    </source>
</evidence>
<evidence type="ECO:0000259" key="4">
    <source>
        <dbReference type="PROSITE" id="PS50949"/>
    </source>
</evidence>
<reference evidence="5" key="2">
    <citation type="submission" date="2017-11" db="EMBL/GenBank/DDBJ databases">
        <authorList>
            <person name="Das S.K."/>
        </authorList>
    </citation>
    <scope>NUCLEOTIDE SEQUENCE</scope>
    <source>
        <strain evidence="5">S4-41</strain>
    </source>
</reference>
<protein>
    <submittedName>
        <fullName evidence="5">GntR family transcriptional regulator</fullName>
    </submittedName>
</protein>
<evidence type="ECO:0000313" key="6">
    <source>
        <dbReference type="Proteomes" id="UP001162135"/>
    </source>
</evidence>
<dbReference type="Pfam" id="PF07729">
    <property type="entry name" value="FCD"/>
    <property type="match status" value="1"/>
</dbReference>
<dbReference type="InterPro" id="IPR036390">
    <property type="entry name" value="WH_DNA-bd_sf"/>
</dbReference>
<sequence length="301" mass="34129">MLMRLIIHQRKQRNAVEGLSGNPAAWADSRPNLYDISERRYTAGNARMEIRGVMEGIDFFAGGGSRLYRQVGEHLLARLNAGEFANSGRLPSEKNLCEAYDVSRTVIREALIMLEVKGKVEIRKGSGVHVVEGGDSNEDLGHDIGPFELLQARQVLEGSIARLAARTAGPRDIARLEAALALETQEFEQGIYQGQGDFEFHLGVAEATQNSLLIATVHQLWKYREKSPMWQKLQSHIENKQQLNYWVPDHRRILDALSRRDPTLAESSMSEHLEHVREMLFELSDIDRPDMDRQFFAPPTR</sequence>
<dbReference type="InterPro" id="IPR011711">
    <property type="entry name" value="GntR_C"/>
</dbReference>
<evidence type="ECO:0000256" key="3">
    <source>
        <dbReference type="ARBA" id="ARBA00023163"/>
    </source>
</evidence>
<dbReference type="InterPro" id="IPR000524">
    <property type="entry name" value="Tscrpt_reg_HTH_GntR"/>
</dbReference>
<keyword evidence="2" id="KW-0238">DNA-binding</keyword>
<dbReference type="Gene3D" id="1.10.10.10">
    <property type="entry name" value="Winged helix-like DNA-binding domain superfamily/Winged helix DNA-binding domain"/>
    <property type="match status" value="1"/>
</dbReference>
<organism evidence="5 6">
    <name type="scientific">Salinicola acroporae</name>
    <dbReference type="NCBI Taxonomy" id="1541440"/>
    <lineage>
        <taxon>Bacteria</taxon>
        <taxon>Pseudomonadati</taxon>
        <taxon>Pseudomonadota</taxon>
        <taxon>Gammaproteobacteria</taxon>
        <taxon>Oceanospirillales</taxon>
        <taxon>Halomonadaceae</taxon>
        <taxon>Salinicola</taxon>
    </lineage>
</organism>
<comment type="caution">
    <text evidence="5">The sequence shown here is derived from an EMBL/GenBank/DDBJ whole genome shotgun (WGS) entry which is preliminary data.</text>
</comment>